<evidence type="ECO:0000256" key="2">
    <source>
        <dbReference type="ARBA" id="ARBA00004167"/>
    </source>
</evidence>
<keyword evidence="11" id="KW-0862">Zinc</keyword>
<dbReference type="PANTHER" id="PTHR46279:SF10">
    <property type="entry name" value="RING-TYPE E3 UBIQUITIN TRANSFERASE"/>
    <property type="match status" value="1"/>
</dbReference>
<evidence type="ECO:0000259" key="18">
    <source>
        <dbReference type="PROSITE" id="PS50089"/>
    </source>
</evidence>
<evidence type="ECO:0000256" key="6">
    <source>
        <dbReference type="ARBA" id="ARBA00022692"/>
    </source>
</evidence>
<accession>A0AAE1S283</accession>
<evidence type="ECO:0000313" key="19">
    <source>
        <dbReference type="EMBL" id="KAK4362954.1"/>
    </source>
</evidence>
<dbReference type="PROSITE" id="PS50089">
    <property type="entry name" value="ZF_RING_2"/>
    <property type="match status" value="1"/>
</dbReference>
<evidence type="ECO:0000256" key="14">
    <source>
        <dbReference type="ARBA" id="ARBA00024209"/>
    </source>
</evidence>
<evidence type="ECO:0000256" key="11">
    <source>
        <dbReference type="ARBA" id="ARBA00022833"/>
    </source>
</evidence>
<evidence type="ECO:0000256" key="10">
    <source>
        <dbReference type="ARBA" id="ARBA00022786"/>
    </source>
</evidence>
<dbReference type="Proteomes" id="UP001291623">
    <property type="component" value="Unassembled WGS sequence"/>
</dbReference>
<keyword evidence="7" id="KW-0479">Metal-binding</keyword>
<dbReference type="InterPro" id="IPR013083">
    <property type="entry name" value="Znf_RING/FYVE/PHD"/>
</dbReference>
<name>A0AAE1S283_9SOLA</name>
<dbReference type="GO" id="GO:0030247">
    <property type="term" value="F:polysaccharide binding"/>
    <property type="evidence" value="ECO:0007669"/>
    <property type="project" value="InterPro"/>
</dbReference>
<dbReference type="Gene3D" id="3.30.40.10">
    <property type="entry name" value="Zinc/RING finger domain, C3HC4 (zinc finger)"/>
    <property type="match status" value="1"/>
</dbReference>
<protein>
    <recommendedName>
        <fullName evidence="4">RING-type E3 ubiquitin transferase</fullName>
        <ecNumber evidence="4">2.3.2.27</ecNumber>
    </recommendedName>
</protein>
<dbReference type="InterPro" id="IPR025287">
    <property type="entry name" value="WAK_GUB"/>
</dbReference>
<keyword evidence="8 17" id="KW-0732">Signal</keyword>
<proteinExistence type="inferred from homology"/>
<comment type="subcellular location">
    <subcellularLocation>
        <location evidence="2">Membrane</location>
        <topology evidence="2">Single-pass membrane protein</topology>
    </subcellularLocation>
</comment>
<dbReference type="EMBL" id="JAVYJV010000009">
    <property type="protein sequence ID" value="KAK4362954.1"/>
    <property type="molecule type" value="Genomic_DNA"/>
</dbReference>
<evidence type="ECO:0000256" key="9">
    <source>
        <dbReference type="ARBA" id="ARBA00022771"/>
    </source>
</evidence>
<evidence type="ECO:0000256" key="3">
    <source>
        <dbReference type="ARBA" id="ARBA00004906"/>
    </source>
</evidence>
<keyword evidence="5" id="KW-0808">Transferase</keyword>
<sequence>MELQKNIALFLLFCYLLISTTVASTQFCFTSACSINEPLIRFPFRLQKFQSVDCGYPGFNLFCNASNETILQLPNKSGDKFTVQAINYSTQELWLNDPNNCLPQLLIKLNLSNSPFSGVYYQDYTLFNCSVYYTRIKLNPIACLSDLSYTVYATSSMRGVRLLSRPECRLIGTIAVPVQWPFYEQVVSSDLSGDIRVTWASPDCRMCESRGGRCGLKRTMFTREIICENVRESGFPKGARYAIIVGAGVPAMLFFIGLVCFICGRIRSCRRRAQPVLEFSSAVSPQPIALMGLDGPTIESYPKTILGESRRLPKPDDNICPICLAEYQPKETLRTIPDCQHCFHADCIDEWLRLNASCPVCRNSPKCVHSTV</sequence>
<evidence type="ECO:0000256" key="7">
    <source>
        <dbReference type="ARBA" id="ARBA00022723"/>
    </source>
</evidence>
<dbReference type="PROSITE" id="PS51257">
    <property type="entry name" value="PROKAR_LIPOPROTEIN"/>
    <property type="match status" value="1"/>
</dbReference>
<keyword evidence="6 16" id="KW-0812">Transmembrane</keyword>
<evidence type="ECO:0000256" key="16">
    <source>
        <dbReference type="SAM" id="Phobius"/>
    </source>
</evidence>
<organism evidence="19 20">
    <name type="scientific">Anisodus tanguticus</name>
    <dbReference type="NCBI Taxonomy" id="243964"/>
    <lineage>
        <taxon>Eukaryota</taxon>
        <taxon>Viridiplantae</taxon>
        <taxon>Streptophyta</taxon>
        <taxon>Embryophyta</taxon>
        <taxon>Tracheophyta</taxon>
        <taxon>Spermatophyta</taxon>
        <taxon>Magnoliopsida</taxon>
        <taxon>eudicotyledons</taxon>
        <taxon>Gunneridae</taxon>
        <taxon>Pentapetalae</taxon>
        <taxon>asterids</taxon>
        <taxon>lamiids</taxon>
        <taxon>Solanales</taxon>
        <taxon>Solanaceae</taxon>
        <taxon>Solanoideae</taxon>
        <taxon>Hyoscyameae</taxon>
        <taxon>Anisodus</taxon>
    </lineage>
</organism>
<feature type="chain" id="PRO_5042186491" description="RING-type E3 ubiquitin transferase" evidence="17">
    <location>
        <begin position="24"/>
        <end position="372"/>
    </location>
</feature>
<dbReference type="Pfam" id="PF13947">
    <property type="entry name" value="GUB_WAK_bind"/>
    <property type="match status" value="1"/>
</dbReference>
<feature type="domain" description="RING-type" evidence="18">
    <location>
        <begin position="320"/>
        <end position="362"/>
    </location>
</feature>
<evidence type="ECO:0000256" key="13">
    <source>
        <dbReference type="ARBA" id="ARBA00023136"/>
    </source>
</evidence>
<dbReference type="EC" id="2.3.2.27" evidence="4"/>
<dbReference type="GO" id="GO:0016020">
    <property type="term" value="C:membrane"/>
    <property type="evidence" value="ECO:0007669"/>
    <property type="project" value="UniProtKB-SubCell"/>
</dbReference>
<evidence type="ECO:0000256" key="8">
    <source>
        <dbReference type="ARBA" id="ARBA00022729"/>
    </source>
</evidence>
<gene>
    <name evidence="19" type="ORF">RND71_018195</name>
</gene>
<comment type="pathway">
    <text evidence="3">Protein modification; protein ubiquitination.</text>
</comment>
<dbReference type="PANTHER" id="PTHR46279">
    <property type="entry name" value="RING/U-BOX SUPERFAMILY PROTEIN"/>
    <property type="match status" value="1"/>
</dbReference>
<keyword evidence="12 16" id="KW-1133">Transmembrane helix</keyword>
<dbReference type="Pfam" id="PF13639">
    <property type="entry name" value="zf-RING_2"/>
    <property type="match status" value="1"/>
</dbReference>
<dbReference type="InterPro" id="IPR046948">
    <property type="entry name" value="ATL20-22-like"/>
</dbReference>
<feature type="transmembrane region" description="Helical" evidence="16">
    <location>
        <begin position="241"/>
        <end position="264"/>
    </location>
</feature>
<comment type="catalytic activity">
    <reaction evidence="1">
        <text>S-ubiquitinyl-[E2 ubiquitin-conjugating enzyme]-L-cysteine + [acceptor protein]-L-lysine = [E2 ubiquitin-conjugating enzyme]-L-cysteine + N(6)-ubiquitinyl-[acceptor protein]-L-lysine.</text>
        <dbReference type="EC" id="2.3.2.27"/>
    </reaction>
</comment>
<comment type="similarity">
    <text evidence="14">Belongs to the RING-type zinc finger family. ATL subfamily.</text>
</comment>
<dbReference type="InterPro" id="IPR001841">
    <property type="entry name" value="Znf_RING"/>
</dbReference>
<dbReference type="SUPFAM" id="SSF57850">
    <property type="entry name" value="RING/U-box"/>
    <property type="match status" value="1"/>
</dbReference>
<keyword evidence="10" id="KW-0833">Ubl conjugation pathway</keyword>
<dbReference type="AlphaFoldDB" id="A0AAE1S283"/>
<evidence type="ECO:0000256" key="4">
    <source>
        <dbReference type="ARBA" id="ARBA00012483"/>
    </source>
</evidence>
<dbReference type="SMART" id="SM00184">
    <property type="entry name" value="RING"/>
    <property type="match status" value="1"/>
</dbReference>
<evidence type="ECO:0000256" key="5">
    <source>
        <dbReference type="ARBA" id="ARBA00022679"/>
    </source>
</evidence>
<keyword evidence="9 15" id="KW-0863">Zinc-finger</keyword>
<evidence type="ECO:0000256" key="12">
    <source>
        <dbReference type="ARBA" id="ARBA00022989"/>
    </source>
</evidence>
<keyword evidence="20" id="KW-1185">Reference proteome</keyword>
<feature type="signal peptide" evidence="17">
    <location>
        <begin position="1"/>
        <end position="23"/>
    </location>
</feature>
<evidence type="ECO:0000313" key="20">
    <source>
        <dbReference type="Proteomes" id="UP001291623"/>
    </source>
</evidence>
<dbReference type="CDD" id="cd16461">
    <property type="entry name" value="RING-H2_EL5-like"/>
    <property type="match status" value="1"/>
</dbReference>
<comment type="caution">
    <text evidence="19">The sequence shown here is derived from an EMBL/GenBank/DDBJ whole genome shotgun (WGS) entry which is preliminary data.</text>
</comment>
<dbReference type="GO" id="GO:0061630">
    <property type="term" value="F:ubiquitin protein ligase activity"/>
    <property type="evidence" value="ECO:0007669"/>
    <property type="project" value="UniProtKB-EC"/>
</dbReference>
<evidence type="ECO:0000256" key="1">
    <source>
        <dbReference type="ARBA" id="ARBA00000900"/>
    </source>
</evidence>
<dbReference type="GO" id="GO:0008270">
    <property type="term" value="F:zinc ion binding"/>
    <property type="evidence" value="ECO:0007669"/>
    <property type="project" value="UniProtKB-KW"/>
</dbReference>
<keyword evidence="13 16" id="KW-0472">Membrane</keyword>
<reference evidence="19" key="1">
    <citation type="submission" date="2023-12" db="EMBL/GenBank/DDBJ databases">
        <title>Genome assembly of Anisodus tanguticus.</title>
        <authorList>
            <person name="Wang Y.-J."/>
        </authorList>
    </citation>
    <scope>NUCLEOTIDE SEQUENCE</scope>
    <source>
        <strain evidence="19">KB-2021</strain>
        <tissue evidence="19">Leaf</tissue>
    </source>
</reference>
<evidence type="ECO:0000256" key="15">
    <source>
        <dbReference type="PROSITE-ProRule" id="PRU00175"/>
    </source>
</evidence>
<evidence type="ECO:0000256" key="17">
    <source>
        <dbReference type="SAM" id="SignalP"/>
    </source>
</evidence>